<sequence>MEGQTMTMASCYLMFPALSSFFSSIEHLRVLTLATLEVGATVNALCNSPARVADGDPATTIMPAPRRRCFSQAARQPDAARRPKSRFWIRPVVVRFGDRHPFLLVAACYLTLWLFQGDLRLRYSNSMRQTLTFRNLPWRNTMRSVEQGAGVLASWQC</sequence>
<evidence type="ECO:0000313" key="1">
    <source>
        <dbReference type="EMBL" id="KAK1600552.1"/>
    </source>
</evidence>
<dbReference type="RefSeq" id="XP_060421048.1">
    <property type="nucleotide sequence ID" value="XM_060551725.1"/>
</dbReference>
<keyword evidence="2" id="KW-1185">Reference proteome</keyword>
<dbReference type="Proteomes" id="UP001230504">
    <property type="component" value="Unassembled WGS sequence"/>
</dbReference>
<comment type="caution">
    <text evidence="1">The sequence shown here is derived from an EMBL/GenBank/DDBJ whole genome shotgun (WGS) entry which is preliminary data.</text>
</comment>
<dbReference type="EMBL" id="JAHLJV010000001">
    <property type="protein sequence ID" value="KAK1600552.1"/>
    <property type="molecule type" value="Genomic_DNA"/>
</dbReference>
<name>A0AAD8QFL7_9PEZI</name>
<protein>
    <submittedName>
        <fullName evidence="1">Uncharacterized protein</fullName>
    </submittedName>
</protein>
<reference evidence="1" key="1">
    <citation type="submission" date="2021-06" db="EMBL/GenBank/DDBJ databases">
        <title>Comparative genomics, transcriptomics and evolutionary studies reveal genomic signatures of adaptation to plant cell wall in hemibiotrophic fungi.</title>
        <authorList>
            <consortium name="DOE Joint Genome Institute"/>
            <person name="Baroncelli R."/>
            <person name="Diaz J.F."/>
            <person name="Benocci T."/>
            <person name="Peng M."/>
            <person name="Battaglia E."/>
            <person name="Haridas S."/>
            <person name="Andreopoulos W."/>
            <person name="Labutti K."/>
            <person name="Pangilinan J."/>
            <person name="Floch G.L."/>
            <person name="Makela M.R."/>
            <person name="Henrissat B."/>
            <person name="Grigoriev I.V."/>
            <person name="Crouch J.A."/>
            <person name="De Vries R.P."/>
            <person name="Sukno S.A."/>
            <person name="Thon M.R."/>
        </authorList>
    </citation>
    <scope>NUCLEOTIDE SEQUENCE</scope>
    <source>
        <strain evidence="1">CBS 125086</strain>
    </source>
</reference>
<dbReference type="AlphaFoldDB" id="A0AAD8QFL7"/>
<gene>
    <name evidence="1" type="ORF">LY79DRAFT_23890</name>
</gene>
<dbReference type="GeneID" id="85435965"/>
<accession>A0AAD8QFL7</accession>
<evidence type="ECO:0000313" key="2">
    <source>
        <dbReference type="Proteomes" id="UP001230504"/>
    </source>
</evidence>
<organism evidence="1 2">
    <name type="scientific">Colletotrichum navitas</name>
    <dbReference type="NCBI Taxonomy" id="681940"/>
    <lineage>
        <taxon>Eukaryota</taxon>
        <taxon>Fungi</taxon>
        <taxon>Dikarya</taxon>
        <taxon>Ascomycota</taxon>
        <taxon>Pezizomycotina</taxon>
        <taxon>Sordariomycetes</taxon>
        <taxon>Hypocreomycetidae</taxon>
        <taxon>Glomerellales</taxon>
        <taxon>Glomerellaceae</taxon>
        <taxon>Colletotrichum</taxon>
        <taxon>Colletotrichum graminicola species complex</taxon>
    </lineage>
</organism>
<proteinExistence type="predicted"/>